<keyword evidence="5" id="KW-0547">Nucleotide-binding</keyword>
<evidence type="ECO:0000256" key="1">
    <source>
        <dbReference type="ARBA" id="ARBA00001946"/>
    </source>
</evidence>
<keyword evidence="4" id="KW-0479">Metal-binding</keyword>
<dbReference type="Pfam" id="PF18765">
    <property type="entry name" value="Polbeta"/>
    <property type="match status" value="1"/>
</dbReference>
<keyword evidence="6" id="KW-0067">ATP-binding</keyword>
<evidence type="ECO:0000256" key="3">
    <source>
        <dbReference type="ARBA" id="ARBA00022695"/>
    </source>
</evidence>
<comment type="cofactor">
    <cofactor evidence="1">
        <name>Mg(2+)</name>
        <dbReference type="ChEBI" id="CHEBI:18420"/>
    </cofactor>
</comment>
<organism evidence="9 10">
    <name type="scientific">Haloferula sargassicola</name>
    <dbReference type="NCBI Taxonomy" id="490096"/>
    <lineage>
        <taxon>Bacteria</taxon>
        <taxon>Pseudomonadati</taxon>
        <taxon>Verrucomicrobiota</taxon>
        <taxon>Verrucomicrobiia</taxon>
        <taxon>Verrucomicrobiales</taxon>
        <taxon>Verrucomicrobiaceae</taxon>
        <taxon>Haloferula</taxon>
    </lineage>
</organism>
<dbReference type="InterPro" id="IPR052038">
    <property type="entry name" value="Type-VII_TA_antitoxin"/>
</dbReference>
<sequence length="97" mass="11075">MPKRDLVNRHREEILALAAKFEIESIKLFGSVARGDERPDSDIDFLVRRKPGSDPFFMLDLKEGLEALLGCKIDLITDQPLMRARLRGSIERDLVPL</sequence>
<keyword evidence="2" id="KW-0808">Transferase</keyword>
<dbReference type="InterPro" id="IPR041633">
    <property type="entry name" value="Polbeta"/>
</dbReference>
<feature type="domain" description="Polymerase beta nucleotidyltransferase" evidence="8">
    <location>
        <begin position="16"/>
        <end position="77"/>
    </location>
</feature>
<dbReference type="Proteomes" id="UP001476282">
    <property type="component" value="Unassembled WGS sequence"/>
</dbReference>
<dbReference type="EMBL" id="BAABRI010000002">
    <property type="protein sequence ID" value="GAA5481246.1"/>
    <property type="molecule type" value="Genomic_DNA"/>
</dbReference>
<dbReference type="CDD" id="cd05403">
    <property type="entry name" value="NT_KNTase_like"/>
    <property type="match status" value="1"/>
</dbReference>
<evidence type="ECO:0000256" key="7">
    <source>
        <dbReference type="ARBA" id="ARBA00022842"/>
    </source>
</evidence>
<dbReference type="PANTHER" id="PTHR33571:SF12">
    <property type="entry name" value="BSL3053 PROTEIN"/>
    <property type="match status" value="1"/>
</dbReference>
<comment type="caution">
    <text evidence="9">The sequence shown here is derived from an EMBL/GenBank/DDBJ whole genome shotgun (WGS) entry which is preliminary data.</text>
</comment>
<protein>
    <recommendedName>
        <fullName evidence="8">Polymerase beta nucleotidyltransferase domain-containing protein</fullName>
    </recommendedName>
</protein>
<dbReference type="RefSeq" id="WP_353565403.1">
    <property type="nucleotide sequence ID" value="NZ_BAABRI010000002.1"/>
</dbReference>
<accession>A0ABP9ULM5</accession>
<gene>
    <name evidence="9" type="ORF">Hsar01_00453</name>
</gene>
<evidence type="ECO:0000313" key="9">
    <source>
        <dbReference type="EMBL" id="GAA5481246.1"/>
    </source>
</evidence>
<name>A0ABP9ULM5_9BACT</name>
<evidence type="ECO:0000256" key="5">
    <source>
        <dbReference type="ARBA" id="ARBA00022741"/>
    </source>
</evidence>
<keyword evidence="10" id="KW-1185">Reference proteome</keyword>
<proteinExistence type="predicted"/>
<reference evidence="9 10" key="1">
    <citation type="submission" date="2024-02" db="EMBL/GenBank/DDBJ databases">
        <title>Haloferula sargassicola NBRC 104335.</title>
        <authorList>
            <person name="Ichikawa N."/>
            <person name="Katano-Makiyama Y."/>
            <person name="Hidaka K."/>
        </authorList>
    </citation>
    <scope>NUCLEOTIDE SEQUENCE [LARGE SCALE GENOMIC DNA]</scope>
    <source>
        <strain evidence="9 10">NBRC 104335</strain>
    </source>
</reference>
<dbReference type="InterPro" id="IPR043519">
    <property type="entry name" value="NT_sf"/>
</dbReference>
<dbReference type="PANTHER" id="PTHR33571">
    <property type="entry name" value="SSL8005 PROTEIN"/>
    <property type="match status" value="1"/>
</dbReference>
<dbReference type="Gene3D" id="3.30.460.10">
    <property type="entry name" value="Beta Polymerase, domain 2"/>
    <property type="match status" value="1"/>
</dbReference>
<evidence type="ECO:0000313" key="10">
    <source>
        <dbReference type="Proteomes" id="UP001476282"/>
    </source>
</evidence>
<dbReference type="SUPFAM" id="SSF81301">
    <property type="entry name" value="Nucleotidyltransferase"/>
    <property type="match status" value="1"/>
</dbReference>
<evidence type="ECO:0000256" key="6">
    <source>
        <dbReference type="ARBA" id="ARBA00022840"/>
    </source>
</evidence>
<keyword evidence="3" id="KW-0548">Nucleotidyltransferase</keyword>
<evidence type="ECO:0000256" key="2">
    <source>
        <dbReference type="ARBA" id="ARBA00022679"/>
    </source>
</evidence>
<evidence type="ECO:0000256" key="4">
    <source>
        <dbReference type="ARBA" id="ARBA00022723"/>
    </source>
</evidence>
<keyword evidence="7" id="KW-0460">Magnesium</keyword>
<evidence type="ECO:0000259" key="8">
    <source>
        <dbReference type="Pfam" id="PF18765"/>
    </source>
</evidence>